<dbReference type="SUPFAM" id="SSF51556">
    <property type="entry name" value="Metallo-dependent hydrolases"/>
    <property type="match status" value="1"/>
</dbReference>
<dbReference type="EC" id="3.5.4.2" evidence="2 6"/>
<dbReference type="AlphaFoldDB" id="A0A4U0QVK8"/>
<evidence type="ECO:0000313" key="10">
    <source>
        <dbReference type="Proteomes" id="UP000306223"/>
    </source>
</evidence>
<dbReference type="HAMAP" id="MF_01518">
    <property type="entry name" value="Adenine_deamin"/>
    <property type="match status" value="1"/>
</dbReference>
<protein>
    <recommendedName>
        <fullName evidence="2 6">Adenine deaminase</fullName>
        <shortName evidence="6">Adenase</shortName>
        <shortName evidence="6">Adenine aminase</shortName>
        <ecNumber evidence="2 6">3.5.4.2</ecNumber>
    </recommendedName>
</protein>
<dbReference type="Pfam" id="PF13382">
    <property type="entry name" value="Adenine_deam_C"/>
    <property type="match status" value="1"/>
</dbReference>
<dbReference type="InterPro" id="IPR011059">
    <property type="entry name" value="Metal-dep_hydrolase_composite"/>
</dbReference>
<dbReference type="InterPro" id="IPR006680">
    <property type="entry name" value="Amidohydro-rel"/>
</dbReference>
<dbReference type="PANTHER" id="PTHR11113">
    <property type="entry name" value="N-ACETYLGLUCOSAMINE-6-PHOSPHATE DEACETYLASE"/>
    <property type="match status" value="1"/>
</dbReference>
<dbReference type="GO" id="GO:0000034">
    <property type="term" value="F:adenine deaminase activity"/>
    <property type="evidence" value="ECO:0007669"/>
    <property type="project" value="UniProtKB-UniRule"/>
</dbReference>
<name>A0A4U0QVK8_9RHOB</name>
<evidence type="ECO:0000256" key="4">
    <source>
        <dbReference type="ARBA" id="ARBA00023211"/>
    </source>
</evidence>
<comment type="catalytic activity">
    <reaction evidence="5 6">
        <text>adenine + H2O + H(+) = hypoxanthine + NH4(+)</text>
        <dbReference type="Rhea" id="RHEA:23688"/>
        <dbReference type="ChEBI" id="CHEBI:15377"/>
        <dbReference type="ChEBI" id="CHEBI:15378"/>
        <dbReference type="ChEBI" id="CHEBI:16708"/>
        <dbReference type="ChEBI" id="CHEBI:17368"/>
        <dbReference type="ChEBI" id="CHEBI:28938"/>
        <dbReference type="EC" id="3.5.4.2"/>
    </reaction>
</comment>
<dbReference type="RefSeq" id="WP_136855661.1">
    <property type="nucleotide sequence ID" value="NZ_SUNH01000006.1"/>
</dbReference>
<comment type="caution">
    <text evidence="9">The sequence shown here is derived from an EMBL/GenBank/DDBJ whole genome shotgun (WGS) entry which is preliminary data.</text>
</comment>
<evidence type="ECO:0000256" key="3">
    <source>
        <dbReference type="ARBA" id="ARBA00022801"/>
    </source>
</evidence>
<dbReference type="EMBL" id="SUNH01000006">
    <property type="protein sequence ID" value="TJZ86233.1"/>
    <property type="molecule type" value="Genomic_DNA"/>
</dbReference>
<keyword evidence="4 6" id="KW-0464">Manganese</keyword>
<organism evidence="9 10">
    <name type="scientific">Paracoccus hibiscisoli</name>
    <dbReference type="NCBI Taxonomy" id="2023261"/>
    <lineage>
        <taxon>Bacteria</taxon>
        <taxon>Pseudomonadati</taxon>
        <taxon>Pseudomonadota</taxon>
        <taxon>Alphaproteobacteria</taxon>
        <taxon>Rhodobacterales</taxon>
        <taxon>Paracoccaceae</taxon>
        <taxon>Paracoccus</taxon>
    </lineage>
</organism>
<evidence type="ECO:0000256" key="6">
    <source>
        <dbReference type="HAMAP-Rule" id="MF_01518"/>
    </source>
</evidence>
<dbReference type="Gene3D" id="3.20.20.140">
    <property type="entry name" value="Metal-dependent hydrolases"/>
    <property type="match status" value="1"/>
</dbReference>
<feature type="domain" description="Adenine deaminase C-terminal" evidence="8">
    <location>
        <begin position="393"/>
        <end position="560"/>
    </location>
</feature>
<evidence type="ECO:0000256" key="5">
    <source>
        <dbReference type="ARBA" id="ARBA00047720"/>
    </source>
</evidence>
<dbReference type="PANTHER" id="PTHR11113:SF2">
    <property type="entry name" value="ADENINE DEAMINASE"/>
    <property type="match status" value="1"/>
</dbReference>
<comment type="cofactor">
    <cofactor evidence="6">
        <name>Mn(2+)</name>
        <dbReference type="ChEBI" id="CHEBI:29035"/>
    </cofactor>
</comment>
<keyword evidence="3 6" id="KW-0378">Hydrolase</keyword>
<reference evidence="9 10" key="1">
    <citation type="submission" date="2019-04" db="EMBL/GenBank/DDBJ databases">
        <authorList>
            <person name="Li J."/>
        </authorList>
    </citation>
    <scope>NUCLEOTIDE SEQUENCE [LARGE SCALE GENOMIC DNA]</scope>
    <source>
        <strain evidence="9 10">CCTCC AB2016182</strain>
    </source>
</reference>
<accession>A0A4U0QVK8</accession>
<dbReference type="NCBIfam" id="TIGR01178">
    <property type="entry name" value="ade"/>
    <property type="match status" value="1"/>
</dbReference>
<dbReference type="Gene3D" id="2.30.40.10">
    <property type="entry name" value="Urease, subunit C, domain 1"/>
    <property type="match status" value="1"/>
</dbReference>
<dbReference type="InterPro" id="IPR006679">
    <property type="entry name" value="Adenine_deam"/>
</dbReference>
<feature type="domain" description="Amidohydrolase-related" evidence="7">
    <location>
        <begin position="64"/>
        <end position="331"/>
    </location>
</feature>
<dbReference type="GO" id="GO:0006146">
    <property type="term" value="P:adenine catabolic process"/>
    <property type="evidence" value="ECO:0007669"/>
    <property type="project" value="InterPro"/>
</dbReference>
<evidence type="ECO:0000313" key="9">
    <source>
        <dbReference type="EMBL" id="TJZ86233.1"/>
    </source>
</evidence>
<proteinExistence type="inferred from homology"/>
<sequence length="564" mass="60196">MDDLERRIAMARGDEPADIVLRGGRVFDLITGTMMVGDVAICGDRIAGIGDYDGARVIDVAGLVLVPGFIDTHLHVESSLVTPHEFDRCVTPRGVTTAICDPHEIANVIGLDGIRWFQQASEQLLMDLRVQLSSCVPSTEMETSGARIEAGDLAQVMGHPSAIGLAEFMNYPGIIHRDPGAMAKLRLFAGGHVDGHCPQLSGRDLNAYIAAGIRTEHEATTADEALEKLRKGMRVLIREGSVSKDLDALQPILTEATSPYLCLCTDDRNPLDIAEHGHLDYMIRRLIALGTAPLAAYRAASLSAAEAFGLKDRGLIAPGLRADIVAIDSLEGCHAQLVLAGGRVVDDAAFAARGAIAPVARASVKAPRVAAQDFRCTGNRTQTPVIGILEGKIITEHLTVDIAPQDGDKRPDPARDLTRIAVIERHGKNGNIATGFVRGFGLARGAIASTVCHDHHNIAVVGVDYDDMALAANRLTQIEGGFVVTLDGRVLAELPLPVAGLMSLDPFEAVRDRLIALREAARTLGTTLEEPFLQLAFLALPVIPALKITDRGMVDVTAFEIIAP</sequence>
<evidence type="ECO:0000256" key="1">
    <source>
        <dbReference type="ARBA" id="ARBA00006773"/>
    </source>
</evidence>
<dbReference type="SUPFAM" id="SSF51338">
    <property type="entry name" value="Composite domain of metallo-dependent hydrolases"/>
    <property type="match status" value="1"/>
</dbReference>
<evidence type="ECO:0000259" key="7">
    <source>
        <dbReference type="Pfam" id="PF01979"/>
    </source>
</evidence>
<keyword evidence="10" id="KW-1185">Reference proteome</keyword>
<dbReference type="Proteomes" id="UP000306223">
    <property type="component" value="Unassembled WGS sequence"/>
</dbReference>
<dbReference type="CDD" id="cd01295">
    <property type="entry name" value="AdeC"/>
    <property type="match status" value="1"/>
</dbReference>
<evidence type="ECO:0000256" key="2">
    <source>
        <dbReference type="ARBA" id="ARBA00012782"/>
    </source>
</evidence>
<dbReference type="InterPro" id="IPR026912">
    <property type="entry name" value="Adenine_deam_C"/>
</dbReference>
<comment type="similarity">
    <text evidence="1 6">Belongs to the metallo-dependent hydrolases superfamily. Adenine deaminase family.</text>
</comment>
<dbReference type="InterPro" id="IPR032466">
    <property type="entry name" value="Metal_Hydrolase"/>
</dbReference>
<dbReference type="Pfam" id="PF01979">
    <property type="entry name" value="Amidohydro_1"/>
    <property type="match status" value="1"/>
</dbReference>
<gene>
    <name evidence="6 9" type="primary">ade</name>
    <name evidence="9" type="ORF">FA740_04950</name>
</gene>
<evidence type="ECO:0000259" key="8">
    <source>
        <dbReference type="Pfam" id="PF13382"/>
    </source>
</evidence>
<dbReference type="OrthoDB" id="9775607at2"/>